<name>A0A7K0DYZ5_9NOCA</name>
<keyword evidence="1" id="KW-0812">Transmembrane</keyword>
<keyword evidence="3" id="KW-1185">Reference proteome</keyword>
<keyword evidence="1" id="KW-1133">Transmembrane helix</keyword>
<comment type="caution">
    <text evidence="2">The sequence shown here is derived from an EMBL/GenBank/DDBJ whole genome shotgun (WGS) entry which is preliminary data.</text>
</comment>
<evidence type="ECO:0000313" key="3">
    <source>
        <dbReference type="Proteomes" id="UP000431401"/>
    </source>
</evidence>
<keyword evidence="1" id="KW-0472">Membrane</keyword>
<proteinExistence type="predicted"/>
<dbReference type="Proteomes" id="UP000431401">
    <property type="component" value="Unassembled WGS sequence"/>
</dbReference>
<evidence type="ECO:0000256" key="1">
    <source>
        <dbReference type="SAM" id="Phobius"/>
    </source>
</evidence>
<dbReference type="AlphaFoldDB" id="A0A7K0DYZ5"/>
<organism evidence="2 3">
    <name type="scientific">Nocardia aurantia</name>
    <dbReference type="NCBI Taxonomy" id="2585199"/>
    <lineage>
        <taxon>Bacteria</taxon>
        <taxon>Bacillati</taxon>
        <taxon>Actinomycetota</taxon>
        <taxon>Actinomycetes</taxon>
        <taxon>Mycobacteriales</taxon>
        <taxon>Nocardiaceae</taxon>
        <taxon>Nocardia</taxon>
    </lineage>
</organism>
<sequence>MVGKHRKTVGKHRKGEPANRAAQIFAIAAAAAALIYMLIRIKRIS</sequence>
<gene>
    <name evidence="2" type="ORF">NRB56_66390</name>
</gene>
<reference evidence="2 3" key="1">
    <citation type="submission" date="2019-10" db="EMBL/GenBank/DDBJ databases">
        <title>Nocardia macrotermitis sp. nov. and Nocardia aurantia sp. nov., isolated from the gut of fungus growing-termite Macrotermes natalensis.</title>
        <authorList>
            <person name="Benndorf R."/>
            <person name="Schwitalla J."/>
            <person name="Martin K."/>
            <person name="De Beer W."/>
            <person name="Kaster A.-K."/>
            <person name="Vollmers J."/>
            <person name="Poulsen M."/>
            <person name="Beemelmanns C."/>
        </authorList>
    </citation>
    <scope>NUCLEOTIDE SEQUENCE [LARGE SCALE GENOMIC DNA]</scope>
    <source>
        <strain evidence="2 3">RB56</strain>
    </source>
</reference>
<dbReference type="EMBL" id="WEGI01000016">
    <property type="protein sequence ID" value="MQY31033.1"/>
    <property type="molecule type" value="Genomic_DNA"/>
</dbReference>
<accession>A0A7K0DYZ5</accession>
<protein>
    <submittedName>
        <fullName evidence="2">Uncharacterized protein</fullName>
    </submittedName>
</protein>
<feature type="transmembrane region" description="Helical" evidence="1">
    <location>
        <begin position="20"/>
        <end position="39"/>
    </location>
</feature>
<evidence type="ECO:0000313" key="2">
    <source>
        <dbReference type="EMBL" id="MQY31033.1"/>
    </source>
</evidence>